<proteinExistence type="predicted"/>
<keyword evidence="2" id="KW-1185">Reference proteome</keyword>
<evidence type="ECO:0000313" key="1">
    <source>
        <dbReference type="EMBL" id="KAJ6225693.1"/>
    </source>
</evidence>
<gene>
    <name evidence="1" type="ORF">RDWZM_004238</name>
</gene>
<evidence type="ECO:0000313" key="2">
    <source>
        <dbReference type="Proteomes" id="UP001142055"/>
    </source>
</evidence>
<dbReference type="EMBL" id="JAPWDV010000001">
    <property type="protein sequence ID" value="KAJ6225693.1"/>
    <property type="molecule type" value="Genomic_DNA"/>
</dbReference>
<dbReference type="AlphaFoldDB" id="A0A9Q0MGP2"/>
<organism evidence="1 2">
    <name type="scientific">Blomia tropicalis</name>
    <name type="common">Mite</name>
    <dbReference type="NCBI Taxonomy" id="40697"/>
    <lineage>
        <taxon>Eukaryota</taxon>
        <taxon>Metazoa</taxon>
        <taxon>Ecdysozoa</taxon>
        <taxon>Arthropoda</taxon>
        <taxon>Chelicerata</taxon>
        <taxon>Arachnida</taxon>
        <taxon>Acari</taxon>
        <taxon>Acariformes</taxon>
        <taxon>Sarcoptiformes</taxon>
        <taxon>Astigmata</taxon>
        <taxon>Glycyphagoidea</taxon>
        <taxon>Echimyopodidae</taxon>
        <taxon>Blomia</taxon>
    </lineage>
</organism>
<protein>
    <submittedName>
        <fullName evidence="1">Uncharacterized protein</fullName>
    </submittedName>
</protein>
<name>A0A9Q0MGP2_BLOTA</name>
<reference evidence="1" key="1">
    <citation type="submission" date="2022-12" db="EMBL/GenBank/DDBJ databases">
        <title>Genome assemblies of Blomia tropicalis.</title>
        <authorList>
            <person name="Cui Y."/>
        </authorList>
    </citation>
    <scope>NUCLEOTIDE SEQUENCE</scope>
    <source>
        <tissue evidence="1">Adult mites</tissue>
    </source>
</reference>
<dbReference type="Proteomes" id="UP001142055">
    <property type="component" value="Chromosome 1"/>
</dbReference>
<sequence length="77" mass="9259">MFASFDITRLGELRMRSNEYNQDEIGQYQFTATIKDDDDDNKTYICDRLFRTRTNDDIDHRRPNDNINYRALNMTLS</sequence>
<comment type="caution">
    <text evidence="1">The sequence shown here is derived from an EMBL/GenBank/DDBJ whole genome shotgun (WGS) entry which is preliminary data.</text>
</comment>
<accession>A0A9Q0MGP2</accession>